<feature type="compositionally biased region" description="Basic and acidic residues" evidence="1">
    <location>
        <begin position="149"/>
        <end position="162"/>
    </location>
</feature>
<evidence type="ECO:0000313" key="4">
    <source>
        <dbReference type="Proteomes" id="UP000601223"/>
    </source>
</evidence>
<comment type="caution">
    <text evidence="3">The sequence shown here is derived from an EMBL/GenBank/DDBJ whole genome shotgun (WGS) entry which is preliminary data.</text>
</comment>
<protein>
    <submittedName>
        <fullName evidence="3">Uncharacterized protein</fullName>
    </submittedName>
</protein>
<evidence type="ECO:0000256" key="2">
    <source>
        <dbReference type="SAM" id="Phobius"/>
    </source>
</evidence>
<feature type="transmembrane region" description="Helical" evidence="2">
    <location>
        <begin position="466"/>
        <end position="486"/>
    </location>
</feature>
<feature type="compositionally biased region" description="Low complexity" evidence="1">
    <location>
        <begin position="104"/>
        <end position="122"/>
    </location>
</feature>
<keyword evidence="2" id="KW-1133">Transmembrane helix</keyword>
<feature type="compositionally biased region" description="Basic residues" evidence="1">
    <location>
        <begin position="317"/>
        <end position="327"/>
    </location>
</feature>
<dbReference type="AlphaFoldDB" id="A0A8J3JPS8"/>
<feature type="compositionally biased region" description="Basic and acidic residues" evidence="1">
    <location>
        <begin position="295"/>
        <end position="316"/>
    </location>
</feature>
<feature type="region of interest" description="Disordered" evidence="1">
    <location>
        <begin position="291"/>
        <end position="327"/>
    </location>
</feature>
<name>A0A8J3JPS8_9ACTN</name>
<keyword evidence="4" id="KW-1185">Reference proteome</keyword>
<feature type="compositionally biased region" description="Pro residues" evidence="1">
    <location>
        <begin position="37"/>
        <end position="62"/>
    </location>
</feature>
<accession>A0A8J3JPS8</accession>
<feature type="region of interest" description="Disordered" evidence="1">
    <location>
        <begin position="1"/>
        <end position="195"/>
    </location>
</feature>
<reference evidence="3 4" key="1">
    <citation type="submission" date="2021-01" db="EMBL/GenBank/DDBJ databases">
        <title>Whole genome shotgun sequence of Catellatospora bangladeshensis NBRC 107357.</title>
        <authorList>
            <person name="Komaki H."/>
            <person name="Tamura T."/>
        </authorList>
    </citation>
    <scope>NUCLEOTIDE SEQUENCE [LARGE SCALE GENOMIC DNA]</scope>
    <source>
        <strain evidence="3 4">NBRC 107357</strain>
    </source>
</reference>
<organism evidence="3 4">
    <name type="scientific">Catellatospora bangladeshensis</name>
    <dbReference type="NCBI Taxonomy" id="310355"/>
    <lineage>
        <taxon>Bacteria</taxon>
        <taxon>Bacillati</taxon>
        <taxon>Actinomycetota</taxon>
        <taxon>Actinomycetes</taxon>
        <taxon>Micromonosporales</taxon>
        <taxon>Micromonosporaceae</taxon>
        <taxon>Catellatospora</taxon>
    </lineage>
</organism>
<evidence type="ECO:0000313" key="3">
    <source>
        <dbReference type="EMBL" id="GIF82578.1"/>
    </source>
</evidence>
<sequence length="488" mass="50462">MRDNVDSLAPVESTPRIEPDRARSPRDDHRPSWPGEHSPPPCPPPPPGLVALYPPPAPPEAAPPAEAAASTRTATGVSGQAADAATRGRVAVEEQDAVTGGPDAAVTEGVTEGVTAGVAAAESVTLGPDPGGAGPAEQAPSAAPGRRVIRLEPAHASVREHPSWLGEPTGRFDLDLPEPGGLPPRYATAARQPDPDEVFDQYAIIDDFDEHLPHTSTAVVHGDVYPAGTVAGGALPAGPAIPAEVVRGPHGPALPGQPDPRAAHAAPLELAAAPQPPQPPASTPTEAFTMPVQEVPREPWVDPRLHGGRVRAEPRPAAKRSRPPRAPRRARVAMPLLILFALLAAFFSWVSAEPLWLAVGHGRAGTLTVTSCAGSGLLQRCVGEFATPSRDFTAVSVDVLGPPGQAEGLSAPARMVGENSHRAYVSNGTGGLHLRWIVGLSLVLLCSVAIVFATGALRLPERRQRLAAAGLAFAGPFLITIGFLAATF</sequence>
<feature type="compositionally biased region" description="Basic and acidic residues" evidence="1">
    <location>
        <begin position="15"/>
        <end position="31"/>
    </location>
</feature>
<dbReference type="RefSeq" id="WP_203747932.1">
    <property type="nucleotide sequence ID" value="NZ_BONF01000020.1"/>
</dbReference>
<keyword evidence="2" id="KW-0812">Transmembrane</keyword>
<keyword evidence="2" id="KW-0472">Membrane</keyword>
<evidence type="ECO:0000256" key="1">
    <source>
        <dbReference type="SAM" id="MobiDB-lite"/>
    </source>
</evidence>
<proteinExistence type="predicted"/>
<feature type="transmembrane region" description="Helical" evidence="2">
    <location>
        <begin position="436"/>
        <end position="459"/>
    </location>
</feature>
<dbReference type="Proteomes" id="UP000601223">
    <property type="component" value="Unassembled WGS sequence"/>
</dbReference>
<gene>
    <name evidence="3" type="ORF">Cba03nite_39270</name>
</gene>
<dbReference type="EMBL" id="BONF01000020">
    <property type="protein sequence ID" value="GIF82578.1"/>
    <property type="molecule type" value="Genomic_DNA"/>
</dbReference>
<feature type="transmembrane region" description="Helical" evidence="2">
    <location>
        <begin position="332"/>
        <end position="352"/>
    </location>
</feature>